<dbReference type="EMBL" id="BLXT01004787">
    <property type="protein sequence ID" value="GFO17368.1"/>
    <property type="molecule type" value="Genomic_DNA"/>
</dbReference>
<protein>
    <submittedName>
        <fullName evidence="1">Vertnin</fullName>
    </submittedName>
</protein>
<evidence type="ECO:0000313" key="2">
    <source>
        <dbReference type="Proteomes" id="UP000735302"/>
    </source>
</evidence>
<sequence length="292" mass="31729">MASRRKGEEGECENISFTLGWKPFKSFSTSRKHNIACTASTRKPPPISPLCSTPTFPLAPLSIAPPAFTADVQMPNKLSVPQSIAASDTQLSESLVELMDISNREVFFEKMQTILCSCDSYDEIKNIAPVLVEVMAPFVMEPCKVIEFNDVKRHGVDECAQPLAPEHVPAGLVPISVVGDGNCMPRSLCLAASGSDGWHSEMRCRTALELTMKESFYTCSKFLSNDGDLQGDKLLETICKLSSSIVSTGENEIGIIATFGEEVLSIFGETIIRVMAVSCTANARVVMMSKTD</sequence>
<dbReference type="AlphaFoldDB" id="A0AAV4BEU2"/>
<accession>A0AAV4BEU2</accession>
<dbReference type="Proteomes" id="UP000735302">
    <property type="component" value="Unassembled WGS sequence"/>
</dbReference>
<organism evidence="1 2">
    <name type="scientific">Plakobranchus ocellatus</name>
    <dbReference type="NCBI Taxonomy" id="259542"/>
    <lineage>
        <taxon>Eukaryota</taxon>
        <taxon>Metazoa</taxon>
        <taxon>Spiralia</taxon>
        <taxon>Lophotrochozoa</taxon>
        <taxon>Mollusca</taxon>
        <taxon>Gastropoda</taxon>
        <taxon>Heterobranchia</taxon>
        <taxon>Euthyneura</taxon>
        <taxon>Panpulmonata</taxon>
        <taxon>Sacoglossa</taxon>
        <taxon>Placobranchoidea</taxon>
        <taxon>Plakobranchidae</taxon>
        <taxon>Plakobranchus</taxon>
    </lineage>
</organism>
<keyword evidence="2" id="KW-1185">Reference proteome</keyword>
<name>A0AAV4BEU2_9GAST</name>
<gene>
    <name evidence="1" type="ORF">PoB_004387300</name>
</gene>
<reference evidence="1 2" key="1">
    <citation type="journal article" date="2021" name="Elife">
        <title>Chloroplast acquisition without the gene transfer in kleptoplastic sea slugs, Plakobranchus ocellatus.</title>
        <authorList>
            <person name="Maeda T."/>
            <person name="Takahashi S."/>
            <person name="Yoshida T."/>
            <person name="Shimamura S."/>
            <person name="Takaki Y."/>
            <person name="Nagai Y."/>
            <person name="Toyoda A."/>
            <person name="Suzuki Y."/>
            <person name="Arimoto A."/>
            <person name="Ishii H."/>
            <person name="Satoh N."/>
            <person name="Nishiyama T."/>
            <person name="Hasebe M."/>
            <person name="Maruyama T."/>
            <person name="Minagawa J."/>
            <person name="Obokata J."/>
            <person name="Shigenobu S."/>
        </authorList>
    </citation>
    <scope>NUCLEOTIDE SEQUENCE [LARGE SCALE GENOMIC DNA]</scope>
</reference>
<comment type="caution">
    <text evidence="1">The sequence shown here is derived from an EMBL/GenBank/DDBJ whole genome shotgun (WGS) entry which is preliminary data.</text>
</comment>
<evidence type="ECO:0000313" key="1">
    <source>
        <dbReference type="EMBL" id="GFO17368.1"/>
    </source>
</evidence>
<proteinExistence type="predicted"/>